<dbReference type="PANTHER" id="PTHR43813">
    <property type="entry name" value="ACYL-ACTIVATING ENZYME 16, CHLOROPLASTIC-RELATED"/>
    <property type="match status" value="1"/>
</dbReference>
<dbReference type="HOGENOM" id="CLU_000022_45_5_3"/>
<dbReference type="STRING" id="203124.Tery_1829"/>
<accession>Q114I9</accession>
<dbReference type="OrthoDB" id="9778383at2"/>
<dbReference type="Pfam" id="PF00501">
    <property type="entry name" value="AMP-binding"/>
    <property type="match status" value="1"/>
</dbReference>
<dbReference type="InterPro" id="IPR052987">
    <property type="entry name" value="Chloroplast_AMP-bd_Enzymes"/>
</dbReference>
<dbReference type="RefSeq" id="WP_011611460.1">
    <property type="nucleotide sequence ID" value="NC_008312.1"/>
</dbReference>
<sequence length="657" mass="74345">MTKSTKSPTSPETWQMSDRERANLKKVTLYDSIQSLSEIWPRVAQYFGPITALHDPHAQPEVKLTYKELNEQIQKFAAGLQALEVVSKENGTSLPTRVALFADNSPRWMIADQGIITAGGADVVRSGTTDIEELIYILKDSGSISLVLENLALLERLSDRLQDLPIHLIILLSEEDANSYKSLPVVKFSQVIAKGEERPLQPTNQNLETLATLIYTSGTTGKPKGVMVTHGNLLYQINFLGTVVQPSPGEFTLSILPTWHSFGRTAEYLFLSQGCTQIYTNKRYLKKDLQEHKPHYLMSVPRIWELIYEGVQRQLREQPANKQKLARFFLDISERYIQACRVTQELVLELNSPSELEKLMATWQSWLLWPIHALGTKIVYQKIRQATGGRLKFAVSGGGSLGMHLENFFEIIGIDLLVGYGLTETSPVLTVRHYWENLRGSSGRPLPGTEIKIVNPETYETLGFGEKGLVLARGPQIMVGYYQNPEATKKAIDSEGWLNTGDIGWINPRNDLILTGRAKDTIVLTNGENIEPQPIENACTRSQYIDQIMLVGQDQKYLGALIVPNFEAVELWATQSQLSESQPKIDWKSQALQELFRQELNQEVKNRPGYRPDDRIGPFRLILDPFTIENGMMTQTMKIKRPVVTDHYRDLINEMFN</sequence>
<protein>
    <submittedName>
        <fullName evidence="2">AMP-dependent synthetase and ligase</fullName>
    </submittedName>
</protein>
<gene>
    <name evidence="2" type="ordered locus">Tery_1829</name>
</gene>
<dbReference type="PANTHER" id="PTHR43813:SF1">
    <property type="entry name" value="ACYL-ACTIVATING ENZYME 16, CHLOROPLASTIC-RELATED"/>
    <property type="match status" value="1"/>
</dbReference>
<dbReference type="Pfam" id="PF23562">
    <property type="entry name" value="AMP-binding_C_3"/>
    <property type="match status" value="1"/>
</dbReference>
<dbReference type="InterPro" id="IPR042099">
    <property type="entry name" value="ANL_N_sf"/>
</dbReference>
<dbReference type="GO" id="GO:0030497">
    <property type="term" value="P:fatty acid elongation"/>
    <property type="evidence" value="ECO:0007669"/>
    <property type="project" value="TreeGrafter"/>
</dbReference>
<dbReference type="eggNOG" id="COG1022">
    <property type="taxonomic scope" value="Bacteria"/>
</dbReference>
<reference evidence="2" key="1">
    <citation type="submission" date="2006-06" db="EMBL/GenBank/DDBJ databases">
        <title>Complete sequence of Trichodesmium erythraeum IMS101.</title>
        <authorList>
            <consortium name="US DOE Joint Genome Institute"/>
            <person name="Copeland A."/>
            <person name="Lucas S."/>
            <person name="Lapidus A."/>
            <person name="Barry K."/>
            <person name="Detter J.C."/>
            <person name="Glavina del Rio T."/>
            <person name="Hammon N."/>
            <person name="Israni S."/>
            <person name="Dalin E."/>
            <person name="Tice H."/>
            <person name="Pitluck S."/>
            <person name="Kiss H."/>
            <person name="Munk A.C."/>
            <person name="Brettin T."/>
            <person name="Bruce D."/>
            <person name="Han C."/>
            <person name="Tapia R."/>
            <person name="Gilna P."/>
            <person name="Schmutz J."/>
            <person name="Larimer F."/>
            <person name="Land M."/>
            <person name="Hauser L."/>
            <person name="Kyrpides N."/>
            <person name="Kim E."/>
            <person name="Richardson P."/>
        </authorList>
    </citation>
    <scope>NUCLEOTIDE SEQUENCE [LARGE SCALE GENOMIC DNA]</scope>
    <source>
        <strain evidence="2">IMS101</strain>
    </source>
</reference>
<name>Q114I9_TRIEI</name>
<organism evidence="2">
    <name type="scientific">Trichodesmium erythraeum (strain IMS101)</name>
    <dbReference type="NCBI Taxonomy" id="203124"/>
    <lineage>
        <taxon>Bacteria</taxon>
        <taxon>Bacillati</taxon>
        <taxon>Cyanobacteriota</taxon>
        <taxon>Cyanophyceae</taxon>
        <taxon>Oscillatoriophycideae</taxon>
        <taxon>Oscillatoriales</taxon>
        <taxon>Microcoleaceae</taxon>
        <taxon>Trichodesmium</taxon>
    </lineage>
</organism>
<dbReference type="AlphaFoldDB" id="Q114I9"/>
<dbReference type="Gene3D" id="3.40.50.12780">
    <property type="entry name" value="N-terminal domain of ligase-like"/>
    <property type="match status" value="2"/>
</dbReference>
<dbReference type="SUPFAM" id="SSF56801">
    <property type="entry name" value="Acetyl-CoA synthetase-like"/>
    <property type="match status" value="1"/>
</dbReference>
<dbReference type="InterPro" id="IPR020845">
    <property type="entry name" value="AMP-binding_CS"/>
</dbReference>
<evidence type="ECO:0000259" key="1">
    <source>
        <dbReference type="Pfam" id="PF00501"/>
    </source>
</evidence>
<dbReference type="KEGG" id="ter:Tery_1829"/>
<dbReference type="InterPro" id="IPR000873">
    <property type="entry name" value="AMP-dep_synth/lig_dom"/>
</dbReference>
<feature type="domain" description="AMP-dependent synthetase/ligase" evidence="1">
    <location>
        <begin position="48"/>
        <end position="482"/>
    </location>
</feature>
<dbReference type="PROSITE" id="PS00455">
    <property type="entry name" value="AMP_BINDING"/>
    <property type="match status" value="1"/>
</dbReference>
<dbReference type="GO" id="GO:0008922">
    <property type="term" value="F:long-chain fatty acid [acyl-carrier-protein] ligase activity"/>
    <property type="evidence" value="ECO:0007669"/>
    <property type="project" value="TreeGrafter"/>
</dbReference>
<dbReference type="EMBL" id="CP000393">
    <property type="protein sequence ID" value="ABG51085.1"/>
    <property type="molecule type" value="Genomic_DNA"/>
</dbReference>
<evidence type="ECO:0000313" key="2">
    <source>
        <dbReference type="EMBL" id="ABG51085.1"/>
    </source>
</evidence>
<proteinExistence type="predicted"/>
<keyword evidence="2" id="KW-0436">Ligase</keyword>